<dbReference type="GO" id="GO:0006412">
    <property type="term" value="P:translation"/>
    <property type="evidence" value="ECO:0007669"/>
    <property type="project" value="TreeGrafter"/>
</dbReference>
<dbReference type="Gene3D" id="2.40.50.140">
    <property type="entry name" value="Nucleic acid-binding proteins"/>
    <property type="match status" value="1"/>
</dbReference>
<name>A0A502M9J9_9MOLU</name>
<dbReference type="GO" id="GO:0003729">
    <property type="term" value="F:mRNA binding"/>
    <property type="evidence" value="ECO:0007669"/>
    <property type="project" value="TreeGrafter"/>
</dbReference>
<dbReference type="PROSITE" id="PS50126">
    <property type="entry name" value="S1"/>
    <property type="match status" value="1"/>
</dbReference>
<dbReference type="Proteomes" id="UP000317904">
    <property type="component" value="Unassembled WGS sequence"/>
</dbReference>
<dbReference type="EMBL" id="VFSY01000002">
    <property type="protein sequence ID" value="TPI03018.1"/>
    <property type="molecule type" value="Genomic_DNA"/>
</dbReference>
<gene>
    <name evidence="2" type="ORF">FJM01_00160</name>
</gene>
<evidence type="ECO:0000313" key="3">
    <source>
        <dbReference type="Proteomes" id="UP000317904"/>
    </source>
</evidence>
<dbReference type="InterPro" id="IPR010994">
    <property type="entry name" value="RuvA_2-like"/>
</dbReference>
<dbReference type="PANTHER" id="PTHR10724:SF10">
    <property type="entry name" value="S1 RNA-BINDING DOMAIN-CONTAINING PROTEIN 1"/>
    <property type="match status" value="1"/>
</dbReference>
<dbReference type="Pfam" id="PF00575">
    <property type="entry name" value="S1"/>
    <property type="match status" value="1"/>
</dbReference>
<dbReference type="SUPFAM" id="SSF50249">
    <property type="entry name" value="Nucleic acid-binding proteins"/>
    <property type="match status" value="1"/>
</dbReference>
<dbReference type="InterPro" id="IPR003029">
    <property type="entry name" value="S1_domain"/>
</dbReference>
<proteinExistence type="predicted"/>
<dbReference type="Pfam" id="PF17674">
    <property type="entry name" value="HHH_9"/>
    <property type="match status" value="1"/>
</dbReference>
<dbReference type="AlphaFoldDB" id="A0A502M9J9"/>
<sequence>QHDVNQKELSEQLKLKVNKAVNMVGVDLNSATKVILSYISGLSNTIAENIVAYREENGPFINREQLKKVKGLGPKAYEQSVGFLRIHNSNNFYDKTNIHPESYKLADSIVKLLKLDLSNIDKDKILNADKEVIIDKLKISEYDLDLILDSLLKPGKDIREDKKGFEFSDKILEIDDLAIGQELKGEIQNVTDFGAFAFIGLKQAVLIHIRNMKKTENQYIKHPLEVLKVGDNVNIKIIDIDKKRGRIQGKIIWN</sequence>
<dbReference type="Pfam" id="PF12836">
    <property type="entry name" value="HHH_3"/>
    <property type="match status" value="1"/>
</dbReference>
<dbReference type="InterPro" id="IPR041692">
    <property type="entry name" value="HHH_9"/>
</dbReference>
<dbReference type="GO" id="GO:0005737">
    <property type="term" value="C:cytoplasm"/>
    <property type="evidence" value="ECO:0007669"/>
    <property type="project" value="UniProtKB-ARBA"/>
</dbReference>
<dbReference type="RefSeq" id="WP_140700851.1">
    <property type="nucleotide sequence ID" value="NZ_VFSY01000002.1"/>
</dbReference>
<dbReference type="GO" id="GO:0003735">
    <property type="term" value="F:structural constituent of ribosome"/>
    <property type="evidence" value="ECO:0007669"/>
    <property type="project" value="TreeGrafter"/>
</dbReference>
<dbReference type="InterPro" id="IPR012340">
    <property type="entry name" value="NA-bd_OB-fold"/>
</dbReference>
<dbReference type="FunFam" id="1.10.150.310:FF:000001">
    <property type="entry name" value="RNA-binding transcriptional accessory protein"/>
    <property type="match status" value="1"/>
</dbReference>
<dbReference type="FunFam" id="2.40.50.140:FF:000051">
    <property type="entry name" value="RNA-binding transcriptional accessory protein"/>
    <property type="match status" value="1"/>
</dbReference>
<dbReference type="SMART" id="SM00316">
    <property type="entry name" value="S1"/>
    <property type="match status" value="1"/>
</dbReference>
<dbReference type="InterPro" id="IPR050437">
    <property type="entry name" value="Ribos_protein_bS1-like"/>
</dbReference>
<evidence type="ECO:0000313" key="2">
    <source>
        <dbReference type="EMBL" id="TPI03018.1"/>
    </source>
</evidence>
<protein>
    <submittedName>
        <fullName evidence="2">S1 RNA-binding domain-containing protein</fullName>
    </submittedName>
</protein>
<comment type="caution">
    <text evidence="2">The sequence shown here is derived from an EMBL/GenBank/DDBJ whole genome shotgun (WGS) entry which is preliminary data.</text>
</comment>
<feature type="non-terminal residue" evidence="2">
    <location>
        <position position="1"/>
    </location>
</feature>
<organism evidence="2 3">
    <name type="scientific">Mycoplasma struthionis</name>
    <dbReference type="NCBI Taxonomy" id="538220"/>
    <lineage>
        <taxon>Bacteria</taxon>
        <taxon>Bacillati</taxon>
        <taxon>Mycoplasmatota</taxon>
        <taxon>Mollicutes</taxon>
        <taxon>Mycoplasmataceae</taxon>
        <taxon>Mycoplasma</taxon>
    </lineage>
</organism>
<dbReference type="PANTHER" id="PTHR10724">
    <property type="entry name" value="30S RIBOSOMAL PROTEIN S1"/>
    <property type="match status" value="1"/>
</dbReference>
<dbReference type="Gene3D" id="1.10.150.310">
    <property type="entry name" value="Tex RuvX-like domain-like"/>
    <property type="match status" value="1"/>
</dbReference>
<feature type="domain" description="S1 motif" evidence="1">
    <location>
        <begin position="180"/>
        <end position="254"/>
    </location>
</feature>
<dbReference type="SUPFAM" id="SSF47781">
    <property type="entry name" value="RuvA domain 2-like"/>
    <property type="match status" value="2"/>
</dbReference>
<evidence type="ECO:0000259" key="1">
    <source>
        <dbReference type="PROSITE" id="PS50126"/>
    </source>
</evidence>
<accession>A0A502M9J9</accession>
<reference evidence="2 3" key="1">
    <citation type="submission" date="2019-06" db="EMBL/GenBank/DDBJ databases">
        <title>A comparative genomics study of ostrich specific Mycoplasmas.</title>
        <authorList>
            <person name="Botes A."/>
            <person name="Nel T."/>
        </authorList>
    </citation>
    <scope>NUCLEOTIDE SEQUENCE [LARGE SCALE GENOMIC DNA]</scope>
    <source>
        <strain evidence="2 3">Ms01</strain>
    </source>
</reference>